<keyword evidence="1" id="KW-1133">Transmembrane helix</keyword>
<organism evidence="3 4">
    <name type="scientific">Dactylellina haptotyla (strain CBS 200.50)</name>
    <name type="common">Nematode-trapping fungus</name>
    <name type="synonym">Monacrosporium haptotylum</name>
    <dbReference type="NCBI Taxonomy" id="1284197"/>
    <lineage>
        <taxon>Eukaryota</taxon>
        <taxon>Fungi</taxon>
        <taxon>Dikarya</taxon>
        <taxon>Ascomycota</taxon>
        <taxon>Pezizomycotina</taxon>
        <taxon>Orbiliomycetes</taxon>
        <taxon>Orbiliales</taxon>
        <taxon>Orbiliaceae</taxon>
        <taxon>Dactylellina</taxon>
    </lineage>
</organism>
<proteinExistence type="predicted"/>
<evidence type="ECO:0000259" key="2">
    <source>
        <dbReference type="Pfam" id="PF20163"/>
    </source>
</evidence>
<evidence type="ECO:0000313" key="4">
    <source>
        <dbReference type="Proteomes" id="UP000015100"/>
    </source>
</evidence>
<dbReference type="EMBL" id="AQGS01000467">
    <property type="protein sequence ID" value="EPS39583.1"/>
    <property type="molecule type" value="Genomic_DNA"/>
</dbReference>
<feature type="transmembrane region" description="Helical" evidence="1">
    <location>
        <begin position="91"/>
        <end position="112"/>
    </location>
</feature>
<gene>
    <name evidence="3" type="ORF">H072_6735</name>
</gene>
<feature type="transmembrane region" description="Helical" evidence="1">
    <location>
        <begin position="151"/>
        <end position="171"/>
    </location>
</feature>
<reference evidence="3 4" key="1">
    <citation type="journal article" date="2013" name="PLoS Genet.">
        <title>Genomic mechanisms accounting for the adaptation to parasitism in nematode-trapping fungi.</title>
        <authorList>
            <person name="Meerupati T."/>
            <person name="Andersson K.M."/>
            <person name="Friman E."/>
            <person name="Kumar D."/>
            <person name="Tunlid A."/>
            <person name="Ahren D."/>
        </authorList>
    </citation>
    <scope>NUCLEOTIDE SEQUENCE [LARGE SCALE GENOMIC DNA]</scope>
    <source>
        <strain evidence="3 4">CBS 200.50</strain>
    </source>
</reference>
<feature type="transmembrane region" description="Helical" evidence="1">
    <location>
        <begin position="405"/>
        <end position="423"/>
    </location>
</feature>
<dbReference type="PANTHER" id="PTHR35395">
    <property type="entry name" value="DUF6536 DOMAIN-CONTAINING PROTEIN"/>
    <property type="match status" value="1"/>
</dbReference>
<feature type="transmembrane region" description="Helical" evidence="1">
    <location>
        <begin position="47"/>
        <end position="70"/>
    </location>
</feature>
<dbReference type="Pfam" id="PF20163">
    <property type="entry name" value="DUF6536"/>
    <property type="match status" value="1"/>
</dbReference>
<dbReference type="HOGENOM" id="CLU_010112_0_0_1"/>
<dbReference type="eggNOG" id="ENOG502RYAY">
    <property type="taxonomic scope" value="Eukaryota"/>
</dbReference>
<accession>S8BJS5</accession>
<evidence type="ECO:0000256" key="1">
    <source>
        <dbReference type="SAM" id="Phobius"/>
    </source>
</evidence>
<keyword evidence="1" id="KW-0472">Membrane</keyword>
<dbReference type="PANTHER" id="PTHR35395:SF1">
    <property type="entry name" value="DUF6536 DOMAIN-CONTAINING PROTEIN"/>
    <property type="match status" value="1"/>
</dbReference>
<dbReference type="Proteomes" id="UP000015100">
    <property type="component" value="Unassembled WGS sequence"/>
</dbReference>
<dbReference type="STRING" id="1284197.S8BJS5"/>
<sequence>MLNTFFNVTFPRRSGDQRNNDEADPSVEREIGKPLRKGKIPLTTWRVGAIIGAASTFLVLVINFTLLLVVSARDGPTLFRGDCNSVKKWSTAIHLLINIFATLLLGATNYSMQILMAPTRDEIDRAHSKGNWLDIGINSLRNMYWVGTGSLWRIILFLVLSLSSLPLHLLYNSTVYFTLQDNTYSAWAMSPTYEADYLKHSVDPSLETARMQPLECLQAYTDNFISKYSDIAVILNENATALRGPVQVYYPSDPTVIGNSIFHFLWICENWHPALLAPGFIYLYQSECDKARIMKDCIVTQILERCEVRFQRALMVAVILINLAKFLAIMTTVWLYGNRGILVTVGDACASFLENPDQNTLGRCLDAKLDFKGYPPVPPIFVSPNSYKPPEFKRRPKRWIQVVEWSRGVVVALILTVCLAIAGSEIQRILRDLADESINYLDIGFGQVDSRAVFNCSLGNYTAVILLANIPQLTLSIPYFLYNGIFTDMAVSWEFDGLPEERKYLRVSEPTGNQRKSFFLQLPYRFSIPLMVTSSLLHWLCSQSAFLVSISRWDGQSKEIYHVDGLGYSPIGLIATVSVFGAIPVGILFVGVLFGNRGIVPAVGSNSMAISAMCHPPPGDTHAATEAVMWGEVDVKFLEIVSPEITEHLVPPAILTNDMRHISAPLSTTRSEAIGHCCLTSFPVTTPIEGRLYQ</sequence>
<dbReference type="AlphaFoldDB" id="S8BJS5"/>
<protein>
    <recommendedName>
        <fullName evidence="2">DUF6536 domain-containing protein</fullName>
    </recommendedName>
</protein>
<keyword evidence="1" id="KW-0812">Transmembrane</keyword>
<reference evidence="4" key="2">
    <citation type="submission" date="2013-04" db="EMBL/GenBank/DDBJ databases">
        <title>Genomic mechanisms accounting for the adaptation to parasitism in nematode-trapping fungi.</title>
        <authorList>
            <person name="Ahren D.G."/>
        </authorList>
    </citation>
    <scope>NUCLEOTIDE SEQUENCE [LARGE SCALE GENOMIC DNA]</scope>
    <source>
        <strain evidence="4">CBS 200.50</strain>
    </source>
</reference>
<feature type="transmembrane region" description="Helical" evidence="1">
    <location>
        <begin position="313"/>
        <end position="336"/>
    </location>
</feature>
<feature type="transmembrane region" description="Helical" evidence="1">
    <location>
        <begin position="571"/>
        <end position="594"/>
    </location>
</feature>
<dbReference type="OrthoDB" id="5429634at2759"/>
<keyword evidence="4" id="KW-1185">Reference proteome</keyword>
<name>S8BJS5_DACHA</name>
<evidence type="ECO:0000313" key="3">
    <source>
        <dbReference type="EMBL" id="EPS39583.1"/>
    </source>
</evidence>
<dbReference type="OMA" id="NTHMERD"/>
<dbReference type="InterPro" id="IPR046623">
    <property type="entry name" value="DUF6536"/>
</dbReference>
<feature type="domain" description="DUF6536" evidence="2">
    <location>
        <begin position="45"/>
        <end position="192"/>
    </location>
</feature>
<comment type="caution">
    <text evidence="3">The sequence shown here is derived from an EMBL/GenBank/DDBJ whole genome shotgun (WGS) entry which is preliminary data.</text>
</comment>